<name>A0A5N5LQD6_9ROSI</name>
<evidence type="ECO:0000313" key="7">
    <source>
        <dbReference type="Proteomes" id="UP000326939"/>
    </source>
</evidence>
<evidence type="ECO:0000313" key="6">
    <source>
        <dbReference type="EMBL" id="KAB5545034.1"/>
    </source>
</evidence>
<comment type="subcellular location">
    <subcellularLocation>
        <location evidence="1">Membrane</location>
        <topology evidence="1">Multi-pass membrane protein</topology>
    </subcellularLocation>
</comment>
<evidence type="ECO:0000256" key="5">
    <source>
        <dbReference type="RuleBase" id="RU004379"/>
    </source>
</evidence>
<dbReference type="EMBL" id="VDCV01000008">
    <property type="protein sequence ID" value="KAB5545034.1"/>
    <property type="molecule type" value="Genomic_DNA"/>
</dbReference>
<comment type="caution">
    <text evidence="6">The sequence shown here is derived from an EMBL/GenBank/DDBJ whole genome shotgun (WGS) entry which is preliminary data.</text>
</comment>
<gene>
    <name evidence="6" type="ORF">DKX38_013146</name>
</gene>
<accession>A0A5N5LQD6</accession>
<protein>
    <recommendedName>
        <fullName evidence="8">BI1-like protein</fullName>
    </recommendedName>
</protein>
<sequence length="244" mass="27394">MASYNKKGSDIEAGIGNHQLYPMMQEPPQLRWAFIRKVYVILAMQLLLTVGVAATVVFVRPIPQFILHTTPGLAIYIVFLILTLILLWPLHVYSKRHPWNYFFMALFTICIAFAVGLSCALTKGRIVLEAAILTSVVVIGLTLYTFWASKRGQDFSFLGPFLFSAVLVLIVFGLIQFLFPLGKWSLMIYGGLGAIVFSGFIVYDTGNLIKRFSYDEYISAAISLYLDIINLFLALLNIFNAVDN</sequence>
<keyword evidence="4 5" id="KW-0472">Membrane</keyword>
<organism evidence="6 7">
    <name type="scientific">Salix brachista</name>
    <dbReference type="NCBI Taxonomy" id="2182728"/>
    <lineage>
        <taxon>Eukaryota</taxon>
        <taxon>Viridiplantae</taxon>
        <taxon>Streptophyta</taxon>
        <taxon>Embryophyta</taxon>
        <taxon>Tracheophyta</taxon>
        <taxon>Spermatophyta</taxon>
        <taxon>Magnoliopsida</taxon>
        <taxon>eudicotyledons</taxon>
        <taxon>Gunneridae</taxon>
        <taxon>Pentapetalae</taxon>
        <taxon>rosids</taxon>
        <taxon>fabids</taxon>
        <taxon>Malpighiales</taxon>
        <taxon>Salicaceae</taxon>
        <taxon>Saliceae</taxon>
        <taxon>Salix</taxon>
    </lineage>
</organism>
<evidence type="ECO:0000256" key="3">
    <source>
        <dbReference type="ARBA" id="ARBA00022989"/>
    </source>
</evidence>
<keyword evidence="2 5" id="KW-0812">Transmembrane</keyword>
<evidence type="ECO:0000256" key="4">
    <source>
        <dbReference type="ARBA" id="ARBA00023136"/>
    </source>
</evidence>
<evidence type="ECO:0000256" key="2">
    <source>
        <dbReference type="ARBA" id="ARBA00022692"/>
    </source>
</evidence>
<proteinExistence type="inferred from homology"/>
<evidence type="ECO:0000256" key="1">
    <source>
        <dbReference type="ARBA" id="ARBA00004141"/>
    </source>
</evidence>
<dbReference type="InterPro" id="IPR006214">
    <property type="entry name" value="Bax_inhibitor_1-related"/>
</dbReference>
<feature type="transmembrane region" description="Helical" evidence="5">
    <location>
        <begin position="38"/>
        <end position="59"/>
    </location>
</feature>
<evidence type="ECO:0008006" key="8">
    <source>
        <dbReference type="Google" id="ProtNLM"/>
    </source>
</evidence>
<reference evidence="7" key="1">
    <citation type="journal article" date="2019" name="Gigascience">
        <title>De novo genome assembly of the endangered Acer yangbiense, a plant species with extremely small populations endemic to Yunnan Province, China.</title>
        <authorList>
            <person name="Yang J."/>
            <person name="Wariss H.M."/>
            <person name="Tao L."/>
            <person name="Zhang R."/>
            <person name="Yun Q."/>
            <person name="Hollingsworth P."/>
            <person name="Dao Z."/>
            <person name="Luo G."/>
            <person name="Guo H."/>
            <person name="Ma Y."/>
            <person name="Sun W."/>
        </authorList>
    </citation>
    <scope>NUCLEOTIDE SEQUENCE [LARGE SCALE GENOMIC DNA]</scope>
    <source>
        <strain evidence="7">cv. br00</strain>
    </source>
</reference>
<dbReference type="PANTHER" id="PTHR23291:SF121">
    <property type="entry name" value="BI1-LIKE PROTEIN"/>
    <property type="match status" value="1"/>
</dbReference>
<feature type="transmembrane region" description="Helical" evidence="5">
    <location>
        <begin position="65"/>
        <end position="87"/>
    </location>
</feature>
<dbReference type="AlphaFoldDB" id="A0A5N5LQD6"/>
<dbReference type="GO" id="GO:0016020">
    <property type="term" value="C:membrane"/>
    <property type="evidence" value="ECO:0007669"/>
    <property type="project" value="UniProtKB-SubCell"/>
</dbReference>
<dbReference type="Pfam" id="PF01027">
    <property type="entry name" value="Bax1-I"/>
    <property type="match status" value="1"/>
</dbReference>
<feature type="transmembrane region" description="Helical" evidence="5">
    <location>
        <begin position="217"/>
        <end position="239"/>
    </location>
</feature>
<dbReference type="PANTHER" id="PTHR23291">
    <property type="entry name" value="BAX INHIBITOR-RELATED"/>
    <property type="match status" value="1"/>
</dbReference>
<feature type="transmembrane region" description="Helical" evidence="5">
    <location>
        <begin position="184"/>
        <end position="205"/>
    </location>
</feature>
<dbReference type="Proteomes" id="UP000326939">
    <property type="component" value="Chromosome 8"/>
</dbReference>
<keyword evidence="7" id="KW-1185">Reference proteome</keyword>
<feature type="transmembrane region" description="Helical" evidence="5">
    <location>
        <begin position="126"/>
        <end position="148"/>
    </location>
</feature>
<feature type="transmembrane region" description="Helical" evidence="5">
    <location>
        <begin position="155"/>
        <end position="178"/>
    </location>
</feature>
<comment type="similarity">
    <text evidence="5">Belongs to the BI1 family.</text>
</comment>
<feature type="transmembrane region" description="Helical" evidence="5">
    <location>
        <begin position="99"/>
        <end position="120"/>
    </location>
</feature>
<keyword evidence="3 5" id="KW-1133">Transmembrane helix</keyword>